<dbReference type="Proteomes" id="UP000789525">
    <property type="component" value="Unassembled WGS sequence"/>
</dbReference>
<gene>
    <name evidence="1" type="ORF">ACOLOM_LOCUS1263</name>
</gene>
<evidence type="ECO:0000313" key="2">
    <source>
        <dbReference type="Proteomes" id="UP000789525"/>
    </source>
</evidence>
<accession>A0ACA9KAZ1</accession>
<organism evidence="1 2">
    <name type="scientific">Acaulospora colombiana</name>
    <dbReference type="NCBI Taxonomy" id="27376"/>
    <lineage>
        <taxon>Eukaryota</taxon>
        <taxon>Fungi</taxon>
        <taxon>Fungi incertae sedis</taxon>
        <taxon>Mucoromycota</taxon>
        <taxon>Glomeromycotina</taxon>
        <taxon>Glomeromycetes</taxon>
        <taxon>Diversisporales</taxon>
        <taxon>Acaulosporaceae</taxon>
        <taxon>Acaulospora</taxon>
    </lineage>
</organism>
<sequence>MFACNGILFNHESPRRGRTFVTRKISRAVAEISLGKKECLWLGNINAKRDWGHARDYIEGMWLMLQQDSPDDFVLATGETHTVKEYVDKAFAVIGKTISWEGEGEELVGRETDTGIIRVRVDPKYFRPTEVDLLLGDPTKANNVLNWKRKVDFDSLVKEMVLADIEGARVNSDN</sequence>
<evidence type="ECO:0000313" key="1">
    <source>
        <dbReference type="EMBL" id="CAG8463296.1"/>
    </source>
</evidence>
<protein>
    <submittedName>
        <fullName evidence="1">17623_t:CDS:1</fullName>
    </submittedName>
</protein>
<reference evidence="1" key="1">
    <citation type="submission" date="2021-06" db="EMBL/GenBank/DDBJ databases">
        <authorList>
            <person name="Kallberg Y."/>
            <person name="Tangrot J."/>
            <person name="Rosling A."/>
        </authorList>
    </citation>
    <scope>NUCLEOTIDE SEQUENCE</scope>
    <source>
        <strain evidence="1">CL356</strain>
    </source>
</reference>
<keyword evidence="2" id="KW-1185">Reference proteome</keyword>
<proteinExistence type="predicted"/>
<name>A0ACA9KAZ1_9GLOM</name>
<comment type="caution">
    <text evidence="1">The sequence shown here is derived from an EMBL/GenBank/DDBJ whole genome shotgun (WGS) entry which is preliminary data.</text>
</comment>
<dbReference type="EMBL" id="CAJVPT010001485">
    <property type="protein sequence ID" value="CAG8463296.1"/>
    <property type="molecule type" value="Genomic_DNA"/>
</dbReference>